<accession>A0A8E2B7S4</accession>
<proteinExistence type="predicted"/>
<comment type="caution">
    <text evidence="2">The sequence shown here is derived from an EMBL/GenBank/DDBJ whole genome shotgun (WGS) entry which is preliminary data.</text>
</comment>
<dbReference type="RefSeq" id="WP_101438339.1">
    <property type="nucleotide sequence ID" value="NZ_JACJHR010000036.1"/>
</dbReference>
<organism evidence="2 3">
    <name type="scientific">Amycolatopsis echigonensis</name>
    <dbReference type="NCBI Taxonomy" id="2576905"/>
    <lineage>
        <taxon>Bacteria</taxon>
        <taxon>Bacillati</taxon>
        <taxon>Actinomycetota</taxon>
        <taxon>Actinomycetes</taxon>
        <taxon>Pseudonocardiales</taxon>
        <taxon>Pseudonocardiaceae</taxon>
        <taxon>Amycolatopsis</taxon>
    </lineage>
</organism>
<dbReference type="EMBL" id="JACJHR010000036">
    <property type="protein sequence ID" value="MBB2502248.1"/>
    <property type="molecule type" value="Genomic_DNA"/>
</dbReference>
<dbReference type="AlphaFoldDB" id="A0A2N3WMS0"/>
<dbReference type="OrthoDB" id="3624011at2"/>
<dbReference type="EMBL" id="PJMY01000003">
    <property type="protein sequence ID" value="PKV95162.1"/>
    <property type="molecule type" value="Genomic_DNA"/>
</dbReference>
<keyword evidence="3" id="KW-1185">Reference proteome</keyword>
<reference evidence="1 4" key="2">
    <citation type="submission" date="2020-08" db="EMBL/GenBank/DDBJ databases">
        <title>Amycolatopsis echigonensis JCM 21831.</title>
        <authorList>
            <person name="Tedsree N."/>
            <person name="Kuncharoen N."/>
            <person name="Likhitwitayawuid K."/>
            <person name="Tanasupawat S."/>
        </authorList>
    </citation>
    <scope>NUCLEOTIDE SEQUENCE [LARGE SCALE GENOMIC DNA]</scope>
    <source>
        <strain evidence="1 4">JCM 21831</strain>
    </source>
</reference>
<dbReference type="Proteomes" id="UP000233750">
    <property type="component" value="Unassembled WGS sequence"/>
</dbReference>
<evidence type="ECO:0000313" key="3">
    <source>
        <dbReference type="Proteomes" id="UP000233750"/>
    </source>
</evidence>
<sequence>MGQALNTTVNGSSGTCVAAADWLRTVAEAGHRAAGNVRAARSGAEAGWHGPSSQAFQESIANIDVAAEDMANWAATAERGLRDFASSLDMVTARMNDALAQARAAGLRVDGPFIVEPDPIPANKPGTPVEVCTAGGATRAVGTYQGDIKQYNTLVFQYNAKVAAYNECKAIVDAARTTEGNAHQALRRALQPPSGRLDIDAYAVGTTTIARVNGYISSFENPRKEALLNAQRSAASAQFFDDWAHGTRISLTALNKEDLAWAASKARDNKAAYETRAQQFQQYVDKVPEPVRKAIAAYPGKGKYHVLPEEAGASLKAGQKLLKGMPYVGSTLTVINEAAGAMSGEQSWGKAVADSGGLIVGGAAGAALASAGAGAASGALFGTPLGPVGSFVVGTVGGIAGAVGGQAVADWLVPK</sequence>
<gene>
    <name evidence="2" type="ORF">ATK30_6066</name>
    <name evidence="1" type="ORF">H5411_24320</name>
</gene>
<protein>
    <submittedName>
        <fullName evidence="2">Uncharacterized protein</fullName>
    </submittedName>
</protein>
<evidence type="ECO:0000313" key="1">
    <source>
        <dbReference type="EMBL" id="MBB2502248.1"/>
    </source>
</evidence>
<reference evidence="2 3" key="1">
    <citation type="submission" date="2017-12" db="EMBL/GenBank/DDBJ databases">
        <title>Sequencing the genomes of 1000 Actinobacteria strains.</title>
        <authorList>
            <person name="Klenk H.-P."/>
        </authorList>
    </citation>
    <scope>NUCLEOTIDE SEQUENCE [LARGE SCALE GENOMIC DNA]</scope>
    <source>
        <strain evidence="2 3">DSM 45165</strain>
    </source>
</reference>
<evidence type="ECO:0000313" key="4">
    <source>
        <dbReference type="Proteomes" id="UP000550260"/>
    </source>
</evidence>
<accession>A0A2N3WMS0</accession>
<evidence type="ECO:0000313" key="2">
    <source>
        <dbReference type="EMBL" id="PKV95162.1"/>
    </source>
</evidence>
<name>A0A2N3WMS0_9PSEU</name>
<dbReference type="Proteomes" id="UP000550260">
    <property type="component" value="Unassembled WGS sequence"/>
</dbReference>